<dbReference type="SUPFAM" id="SSF46894">
    <property type="entry name" value="C-terminal effector domain of the bipartite response regulators"/>
    <property type="match status" value="1"/>
</dbReference>
<dbReference type="Pfam" id="PF00486">
    <property type="entry name" value="Trans_reg_C"/>
    <property type="match status" value="1"/>
</dbReference>
<dbReference type="Pfam" id="PF13424">
    <property type="entry name" value="TPR_12"/>
    <property type="match status" value="1"/>
</dbReference>
<dbReference type="Gene3D" id="1.25.40.10">
    <property type="entry name" value="Tetratricopeptide repeat domain"/>
    <property type="match status" value="2"/>
</dbReference>
<reference evidence="9 10" key="1">
    <citation type="submission" date="2021-04" db="EMBL/GenBank/DDBJ databases">
        <authorList>
            <person name="Tang X."/>
            <person name="Zhou X."/>
            <person name="Chen X."/>
            <person name="Cernava T."/>
            <person name="Zhang C."/>
        </authorList>
    </citation>
    <scope>NUCLEOTIDE SEQUENCE [LARGE SCALE GENOMIC DNA]</scope>
    <source>
        <strain evidence="9 10">BH-SS-21</strain>
    </source>
</reference>
<sequence>MTVRPGPASAGENTLRLSILGPLRAWHRGTELHLGPPKQRSVLALLLVRAGRPVPVHHLVDSLWDGDPPERAVNVVHRHVGALRRLLEPGLTQRSEARVLVRAAGGYRLDVGEEALDLHRFRTLRDAGQEAADHDRPGEAADLLLAALALRSGPTAATLPPGLRSHTDFAAVDAEYFRAAQAAAETALVSRRTQQALPLLGQAAQEDSLNEVLQAGFIRVLAAEGLTARALEQYRRVRGRLADELGVDPGPELRAAQADVLRGTVSPTADTPPRTSAATAATTAPTASAPPASPASEGRSPALVRPAQLPAALRVFSGRRTEIERLDSLLPAGTRTSVAIGGAPGVGKTTLALHWAHRAAHRFPDGQLYLDLRGYDPSGDPLTPSTAICHFLESLGIPSERVPAGLDSRTALYRSVLAGRRCLIVLDNARNAEQVRPLLPGGPGCFTVVTSREQLTGLVASAGTSLLTVDVLTVAEAVDFLTRRLGRPRVERSREAALAIIEHCGRLPLTLAVVCARAESRPGTPLAEVAAELERSRDSLQAFTLSGTSDPVTDTRSVFSWSYRALTGQAADAFRRLWLSPSPDVSPQAAASLTGLPMEKTRQVMSELHRANLWIEYGSGRYGTHELLKRFGQEMSRAEDTTASVEGARQRLYDHYLHSAHHASSAVNTHREHPTLPPPAPGTQVMTFTGTAGTADWLHHEMPALHAIAVRDTYHGEGVRPWRLAAVLELILDRSGRRQEQTEIQSAALLAAQRAGDAQGQAQMHRSLGFALGRTQQGDQAARHLEQALVLFAEAGDLLGEALTHRYLAFLRNAMEAHEQALTHYEAALALYRTARHELGIASVTNEVGWTRILLRDFEGAVEYCQRAVDIARRVGNRNVEAASWDSLGVAHHRLGREPEALRALHRALEHYRRLGDAYLTADTLVHIGNVHRSASPGKARQAWTEALDILDSLGHPEGELIRERLKDIDGGSR</sequence>
<dbReference type="InterPro" id="IPR027417">
    <property type="entry name" value="P-loop_NTPase"/>
</dbReference>
<dbReference type="SUPFAM" id="SSF48452">
    <property type="entry name" value="TPR-like"/>
    <property type="match status" value="3"/>
</dbReference>
<keyword evidence="10" id="KW-1185">Reference proteome</keyword>
<evidence type="ECO:0000256" key="4">
    <source>
        <dbReference type="ARBA" id="ARBA00023125"/>
    </source>
</evidence>
<keyword evidence="2" id="KW-0902">Two-component regulatory system</keyword>
<dbReference type="Pfam" id="PF03704">
    <property type="entry name" value="BTAD"/>
    <property type="match status" value="1"/>
</dbReference>
<feature type="domain" description="OmpR/PhoB-type" evidence="8">
    <location>
        <begin position="5"/>
        <end position="111"/>
    </location>
</feature>
<evidence type="ECO:0000256" key="1">
    <source>
        <dbReference type="ARBA" id="ARBA00005820"/>
    </source>
</evidence>
<proteinExistence type="inferred from homology"/>
<evidence type="ECO:0000313" key="10">
    <source>
        <dbReference type="Proteomes" id="UP000677413"/>
    </source>
</evidence>
<evidence type="ECO:0000256" key="5">
    <source>
        <dbReference type="ARBA" id="ARBA00023163"/>
    </source>
</evidence>
<dbReference type="InterPro" id="IPR005158">
    <property type="entry name" value="BTAD"/>
</dbReference>
<dbReference type="PRINTS" id="PR00364">
    <property type="entry name" value="DISEASERSIST"/>
</dbReference>
<dbReference type="InterPro" id="IPR016032">
    <property type="entry name" value="Sig_transdc_resp-reg_C-effctor"/>
</dbReference>
<organism evidence="9 10">
    <name type="scientific">Streptomyces liliiviolaceus</name>
    <dbReference type="NCBI Taxonomy" id="2823109"/>
    <lineage>
        <taxon>Bacteria</taxon>
        <taxon>Bacillati</taxon>
        <taxon>Actinomycetota</taxon>
        <taxon>Actinomycetes</taxon>
        <taxon>Kitasatosporales</taxon>
        <taxon>Streptomycetaceae</taxon>
        <taxon>Streptomyces</taxon>
    </lineage>
</organism>
<accession>A0A940Y2N9</accession>
<comment type="caution">
    <text evidence="9">The sequence shown here is derived from an EMBL/GenBank/DDBJ whole genome shotgun (WGS) entry which is preliminary data.</text>
</comment>
<comment type="similarity">
    <text evidence="1">Belongs to the AfsR/DnrI/RedD regulatory family.</text>
</comment>
<dbReference type="InterPro" id="IPR011990">
    <property type="entry name" value="TPR-like_helical_dom_sf"/>
</dbReference>
<dbReference type="Proteomes" id="UP000677413">
    <property type="component" value="Unassembled WGS sequence"/>
</dbReference>
<dbReference type="SMART" id="SM00862">
    <property type="entry name" value="Trans_reg_C"/>
    <property type="match status" value="1"/>
</dbReference>
<dbReference type="SUPFAM" id="SSF52540">
    <property type="entry name" value="P-loop containing nucleoside triphosphate hydrolases"/>
    <property type="match status" value="1"/>
</dbReference>
<keyword evidence="4 6" id="KW-0238">DNA-binding</keyword>
<feature type="DNA-binding region" description="OmpR/PhoB-type" evidence="6">
    <location>
        <begin position="5"/>
        <end position="111"/>
    </location>
</feature>
<dbReference type="AlphaFoldDB" id="A0A940Y2N9"/>
<feature type="compositionally biased region" description="Low complexity" evidence="7">
    <location>
        <begin position="266"/>
        <end position="296"/>
    </location>
</feature>
<dbReference type="RefSeq" id="WP_210887115.1">
    <property type="nucleotide sequence ID" value="NZ_JAGPYQ010000001.1"/>
</dbReference>
<dbReference type="InterPro" id="IPR001867">
    <property type="entry name" value="OmpR/PhoB-type_DNA-bd"/>
</dbReference>
<evidence type="ECO:0000256" key="3">
    <source>
        <dbReference type="ARBA" id="ARBA00023015"/>
    </source>
</evidence>
<dbReference type="PANTHER" id="PTHR35807">
    <property type="entry name" value="TRANSCRIPTIONAL REGULATOR REDD-RELATED"/>
    <property type="match status" value="1"/>
</dbReference>
<dbReference type="GO" id="GO:0000160">
    <property type="term" value="P:phosphorelay signal transduction system"/>
    <property type="evidence" value="ECO:0007669"/>
    <property type="project" value="UniProtKB-KW"/>
</dbReference>
<dbReference type="GO" id="GO:0003677">
    <property type="term" value="F:DNA binding"/>
    <property type="evidence" value="ECO:0007669"/>
    <property type="project" value="UniProtKB-UniRule"/>
</dbReference>
<keyword evidence="3" id="KW-0805">Transcription regulation</keyword>
<dbReference type="InterPro" id="IPR036388">
    <property type="entry name" value="WH-like_DNA-bd_sf"/>
</dbReference>
<feature type="region of interest" description="Disordered" evidence="7">
    <location>
        <begin position="262"/>
        <end position="304"/>
    </location>
</feature>
<evidence type="ECO:0000256" key="7">
    <source>
        <dbReference type="SAM" id="MobiDB-lite"/>
    </source>
</evidence>
<dbReference type="InterPro" id="IPR051677">
    <property type="entry name" value="AfsR-DnrI-RedD_regulator"/>
</dbReference>
<evidence type="ECO:0000259" key="8">
    <source>
        <dbReference type="PROSITE" id="PS51755"/>
    </source>
</evidence>
<protein>
    <submittedName>
        <fullName evidence="9">Tetratricopeptide repeat protein</fullName>
    </submittedName>
</protein>
<dbReference type="EMBL" id="JAGPYQ010000001">
    <property type="protein sequence ID" value="MBQ0851856.1"/>
    <property type="molecule type" value="Genomic_DNA"/>
</dbReference>
<dbReference type="SMART" id="SM01043">
    <property type="entry name" value="BTAD"/>
    <property type="match status" value="1"/>
</dbReference>
<dbReference type="InterPro" id="IPR019734">
    <property type="entry name" value="TPR_rpt"/>
</dbReference>
<gene>
    <name evidence="9" type="ORF">J8N05_27195</name>
</gene>
<dbReference type="PROSITE" id="PS51755">
    <property type="entry name" value="OMPR_PHOB"/>
    <property type="match status" value="1"/>
</dbReference>
<dbReference type="PANTHER" id="PTHR35807:SF1">
    <property type="entry name" value="TRANSCRIPTIONAL REGULATOR REDD"/>
    <property type="match status" value="1"/>
</dbReference>
<evidence type="ECO:0000256" key="2">
    <source>
        <dbReference type="ARBA" id="ARBA00023012"/>
    </source>
</evidence>
<dbReference type="GO" id="GO:0006355">
    <property type="term" value="P:regulation of DNA-templated transcription"/>
    <property type="evidence" value="ECO:0007669"/>
    <property type="project" value="InterPro"/>
</dbReference>
<dbReference type="Gene3D" id="3.40.50.300">
    <property type="entry name" value="P-loop containing nucleotide triphosphate hydrolases"/>
    <property type="match status" value="1"/>
</dbReference>
<dbReference type="Gene3D" id="1.10.10.10">
    <property type="entry name" value="Winged helix-like DNA-binding domain superfamily/Winged helix DNA-binding domain"/>
    <property type="match status" value="1"/>
</dbReference>
<keyword evidence="5" id="KW-0804">Transcription</keyword>
<dbReference type="SMART" id="SM00028">
    <property type="entry name" value="TPR"/>
    <property type="match status" value="4"/>
</dbReference>
<evidence type="ECO:0000256" key="6">
    <source>
        <dbReference type="PROSITE-ProRule" id="PRU01091"/>
    </source>
</evidence>
<evidence type="ECO:0000313" key="9">
    <source>
        <dbReference type="EMBL" id="MBQ0851856.1"/>
    </source>
</evidence>
<dbReference type="GO" id="GO:0043531">
    <property type="term" value="F:ADP binding"/>
    <property type="evidence" value="ECO:0007669"/>
    <property type="project" value="InterPro"/>
</dbReference>
<name>A0A940Y2N9_9ACTN</name>